<sequence length="245" mass="27309">MVSQIYAIHEGILTTLPPKRSLIFDTSFYESYVNFMTTQITNSTTASIYPGYLDTFLGLVDILSSIFRMHIAYDVDYLLFTVALALWVPCKYFSEVLKDVENKDVSASVVLEMFDDLIIYSGLLNDVFSGLVAPYVLDVVLYYSIHLMDLVIVPSIMERAALTTSILFTVATFYCAAESCATVDSLKNWISKEKRKPGLTILKDPASLSSVRQEVADNSLGLCGGRIFVLNYSLVVSVTYNLSIE</sequence>
<dbReference type="AlphaFoldDB" id="A0A226DBK1"/>
<accession>A0A226DBK1</accession>
<comment type="caution">
    <text evidence="1">The sequence shown here is derived from an EMBL/GenBank/DDBJ whole genome shotgun (WGS) entry which is preliminary data.</text>
</comment>
<protein>
    <submittedName>
        <fullName evidence="1">Ferrochelatase</fullName>
    </submittedName>
</protein>
<evidence type="ECO:0000313" key="1">
    <source>
        <dbReference type="EMBL" id="OXA42510.1"/>
    </source>
</evidence>
<dbReference type="Proteomes" id="UP000198287">
    <property type="component" value="Unassembled WGS sequence"/>
</dbReference>
<reference evidence="1 2" key="1">
    <citation type="submission" date="2015-12" db="EMBL/GenBank/DDBJ databases">
        <title>The genome of Folsomia candida.</title>
        <authorList>
            <person name="Faddeeva A."/>
            <person name="Derks M.F."/>
            <person name="Anvar Y."/>
            <person name="Smit S."/>
            <person name="Van Straalen N."/>
            <person name="Roelofs D."/>
        </authorList>
    </citation>
    <scope>NUCLEOTIDE SEQUENCE [LARGE SCALE GENOMIC DNA]</scope>
    <source>
        <strain evidence="1 2">VU population</strain>
        <tissue evidence="1">Whole body</tissue>
    </source>
</reference>
<keyword evidence="2" id="KW-1185">Reference proteome</keyword>
<proteinExistence type="predicted"/>
<dbReference type="EMBL" id="LNIX01000026">
    <property type="protein sequence ID" value="OXA42510.1"/>
    <property type="molecule type" value="Genomic_DNA"/>
</dbReference>
<organism evidence="1 2">
    <name type="scientific">Folsomia candida</name>
    <name type="common">Springtail</name>
    <dbReference type="NCBI Taxonomy" id="158441"/>
    <lineage>
        <taxon>Eukaryota</taxon>
        <taxon>Metazoa</taxon>
        <taxon>Ecdysozoa</taxon>
        <taxon>Arthropoda</taxon>
        <taxon>Hexapoda</taxon>
        <taxon>Collembola</taxon>
        <taxon>Entomobryomorpha</taxon>
        <taxon>Isotomoidea</taxon>
        <taxon>Isotomidae</taxon>
        <taxon>Proisotominae</taxon>
        <taxon>Folsomia</taxon>
    </lineage>
</organism>
<evidence type="ECO:0000313" key="2">
    <source>
        <dbReference type="Proteomes" id="UP000198287"/>
    </source>
</evidence>
<gene>
    <name evidence="1" type="ORF">Fcan01_22763</name>
</gene>
<name>A0A226DBK1_FOLCA</name>